<comment type="caution">
    <text evidence="1">The sequence shown here is derived from an EMBL/GenBank/DDBJ whole genome shotgun (WGS) entry which is preliminary data.</text>
</comment>
<keyword evidence="2" id="KW-1185">Reference proteome</keyword>
<name>A0ACB8BDT4_9AGAM</name>
<gene>
    <name evidence="1" type="ORF">BV22DRAFT_1105986</name>
</gene>
<dbReference type="EMBL" id="MU266446">
    <property type="protein sequence ID" value="KAH7923679.1"/>
    <property type="molecule type" value="Genomic_DNA"/>
</dbReference>
<proteinExistence type="predicted"/>
<evidence type="ECO:0000313" key="1">
    <source>
        <dbReference type="EMBL" id="KAH7923679.1"/>
    </source>
</evidence>
<protein>
    <submittedName>
        <fullName evidence="1">Uncharacterized protein</fullName>
    </submittedName>
</protein>
<dbReference type="Proteomes" id="UP000790709">
    <property type="component" value="Unassembled WGS sequence"/>
</dbReference>
<reference evidence="1" key="1">
    <citation type="journal article" date="2021" name="New Phytol.">
        <title>Evolutionary innovations through gain and loss of genes in the ectomycorrhizal Boletales.</title>
        <authorList>
            <person name="Wu G."/>
            <person name="Miyauchi S."/>
            <person name="Morin E."/>
            <person name="Kuo A."/>
            <person name="Drula E."/>
            <person name="Varga T."/>
            <person name="Kohler A."/>
            <person name="Feng B."/>
            <person name="Cao Y."/>
            <person name="Lipzen A."/>
            <person name="Daum C."/>
            <person name="Hundley H."/>
            <person name="Pangilinan J."/>
            <person name="Johnson J."/>
            <person name="Barry K."/>
            <person name="LaButti K."/>
            <person name="Ng V."/>
            <person name="Ahrendt S."/>
            <person name="Min B."/>
            <person name="Choi I.G."/>
            <person name="Park H."/>
            <person name="Plett J.M."/>
            <person name="Magnuson J."/>
            <person name="Spatafora J.W."/>
            <person name="Nagy L.G."/>
            <person name="Henrissat B."/>
            <person name="Grigoriev I.V."/>
            <person name="Yang Z.L."/>
            <person name="Xu J."/>
            <person name="Martin F.M."/>
        </authorList>
    </citation>
    <scope>NUCLEOTIDE SEQUENCE</scope>
    <source>
        <strain evidence="1">KUC20120723A-06</strain>
    </source>
</reference>
<evidence type="ECO:0000313" key="2">
    <source>
        <dbReference type="Proteomes" id="UP000790709"/>
    </source>
</evidence>
<organism evidence="1 2">
    <name type="scientific">Leucogyrophana mollusca</name>
    <dbReference type="NCBI Taxonomy" id="85980"/>
    <lineage>
        <taxon>Eukaryota</taxon>
        <taxon>Fungi</taxon>
        <taxon>Dikarya</taxon>
        <taxon>Basidiomycota</taxon>
        <taxon>Agaricomycotina</taxon>
        <taxon>Agaricomycetes</taxon>
        <taxon>Agaricomycetidae</taxon>
        <taxon>Boletales</taxon>
        <taxon>Boletales incertae sedis</taxon>
        <taxon>Leucogyrophana</taxon>
    </lineage>
</organism>
<sequence length="935" mass="106242">MAKGSVKPKQMTADERRALKELCDRASDDFDDSTALYHSFSAEDVLDGSEAIDISHGGGKFKELTKELMGDFWHLQSLKPQARRTDYRTRRDRVQRRIDAFNRQMPSCTDGYMQWSVERGEEFRGFFEERRRRDGLPGPDVNSGSISIKVVDLFSAEKVSLIILPTDDFITSALVRQGVVPCSPISPVVGITIDALEFYRVARQRNPHYSIQSFVKTICDLHSVQFQRYLSRQFSIALDLYLQIRSSVDLLVLEAIRHDSKDWRLRHACPACTYTLSGEAHLKFKMLYAMDGNDSLKRVQRKLAGEYEDDDLDSPPASIKLPSSQQVAGDRYLSREFVDQFANDVPHDMFDDAKDDGDNPCASRWKNMKDEGTKKMWGVFDESGVFLAVCRHGFSLVIADMVQSGERAKYPLAVVSKLLDAFGEDLGGGYDIGCKFKTTLSKSSLGPRARALNHTSLVPAFHGHAHRRLCQLLFLAIYVLGLGLEDLEGCERTFSKSNALASAVRYASIFHRRQAIALYFEHNDDYEIYQNLTNFLYNNYKQALDILHDGQATLSEAMRELKVTSETVFESWLAEEKAYLMNLRYEPVEETLQMEYWQKLINLEASRKDLDAVGSTWNVVSSAAAYDQDARTTNYENNLNIVQSLEIKLGVAHRWVPGDPEWQNAGRLVANRKYQRALDTLEGLIVARLFELTKMNRAGTGYKMRKHIGKALQARSAAIRTALDRYNTAARALSPPRRELEWDEVVEYVFLADFDLLRDARQDVSHHPWATPAGRSAMDLYFKMLRAKEEIQRLNVEVRRLVTYLRDEDHYLHACESQLREQHPALAHQIGIRHRIRSRFTAHHLRRLNDIAALPGFSGTLVCGESTQCGPGESASTPHARVPARMVLDTPLSQWGGPGTQPESTEDLEEEEDDDEEAEERSRALQDLLHVSADS</sequence>
<accession>A0ACB8BDT4</accession>